<dbReference type="Proteomes" id="UP000288096">
    <property type="component" value="Unassembled WGS sequence"/>
</dbReference>
<dbReference type="InterPro" id="IPR022764">
    <property type="entry name" value="Peptidase_S54_rhomboid_dom"/>
</dbReference>
<dbReference type="Pfam" id="PF01694">
    <property type="entry name" value="Rhomboid"/>
    <property type="match status" value="1"/>
</dbReference>
<dbReference type="GO" id="GO:0016020">
    <property type="term" value="C:membrane"/>
    <property type="evidence" value="ECO:0007669"/>
    <property type="project" value="UniProtKB-SubCell"/>
</dbReference>
<feature type="transmembrane region" description="Helical" evidence="5">
    <location>
        <begin position="73"/>
        <end position="106"/>
    </location>
</feature>
<dbReference type="RefSeq" id="WP_124328455.1">
    <property type="nucleotide sequence ID" value="NZ_BEXT01000001.1"/>
</dbReference>
<sequence>MEDRPNAGLYRNIQIAFALITVLWLIYAINIVLPADLRCYGLKPRRTDGLPGIVLAPLLHASFRHLTGNSGPLFVLLVVSLTLSRSMTLAALFLITVLGGGGVWLFGTAGTVHVGASGLIFGLLGFTICIGIFQRRWKPLIFSLIVFFAYGGVLMSLFIHMPGVSWSSHFWGFISGVLAAWWLRKADIRHG</sequence>
<evidence type="ECO:0000313" key="7">
    <source>
        <dbReference type="EMBL" id="GBC61124.1"/>
    </source>
</evidence>
<dbReference type="GO" id="GO:0004252">
    <property type="term" value="F:serine-type endopeptidase activity"/>
    <property type="evidence" value="ECO:0007669"/>
    <property type="project" value="InterPro"/>
</dbReference>
<gene>
    <name evidence="7" type="ORF">DENIS_2084</name>
</gene>
<dbReference type="AlphaFoldDB" id="A0A401FW09"/>
<keyword evidence="4 5" id="KW-0472">Membrane</keyword>
<dbReference type="Gene3D" id="1.20.1540.10">
    <property type="entry name" value="Rhomboid-like"/>
    <property type="match status" value="1"/>
</dbReference>
<organism evidence="7 8">
    <name type="scientific">Desulfonema ishimotonii</name>
    <dbReference type="NCBI Taxonomy" id="45657"/>
    <lineage>
        <taxon>Bacteria</taxon>
        <taxon>Pseudomonadati</taxon>
        <taxon>Thermodesulfobacteriota</taxon>
        <taxon>Desulfobacteria</taxon>
        <taxon>Desulfobacterales</taxon>
        <taxon>Desulfococcaceae</taxon>
        <taxon>Desulfonema</taxon>
    </lineage>
</organism>
<evidence type="ECO:0000256" key="1">
    <source>
        <dbReference type="ARBA" id="ARBA00004141"/>
    </source>
</evidence>
<dbReference type="OrthoDB" id="9813074at2"/>
<name>A0A401FW09_9BACT</name>
<comment type="subcellular location">
    <subcellularLocation>
        <location evidence="1">Membrane</location>
        <topology evidence="1">Multi-pass membrane protein</topology>
    </subcellularLocation>
</comment>
<feature type="transmembrane region" description="Helical" evidence="5">
    <location>
        <begin position="166"/>
        <end position="183"/>
    </location>
</feature>
<accession>A0A401FW09</accession>
<reference evidence="8" key="2">
    <citation type="submission" date="2019-01" db="EMBL/GenBank/DDBJ databases">
        <title>Genome sequence of Desulfonema ishimotonii strain Tokyo 01.</title>
        <authorList>
            <person name="Fukui M."/>
        </authorList>
    </citation>
    <scope>NUCLEOTIDE SEQUENCE [LARGE SCALE GENOMIC DNA]</scope>
    <source>
        <strain evidence="8">Tokyo 01</strain>
    </source>
</reference>
<proteinExistence type="predicted"/>
<feature type="transmembrane region" description="Helical" evidence="5">
    <location>
        <begin position="112"/>
        <end position="133"/>
    </location>
</feature>
<feature type="transmembrane region" description="Helical" evidence="5">
    <location>
        <begin position="12"/>
        <end position="33"/>
    </location>
</feature>
<keyword evidence="3 5" id="KW-1133">Transmembrane helix</keyword>
<keyword evidence="2 5" id="KW-0812">Transmembrane</keyword>
<dbReference type="SUPFAM" id="SSF144091">
    <property type="entry name" value="Rhomboid-like"/>
    <property type="match status" value="1"/>
</dbReference>
<dbReference type="InterPro" id="IPR035952">
    <property type="entry name" value="Rhomboid-like_sf"/>
</dbReference>
<protein>
    <submittedName>
        <fullName evidence="7">Rhomboid family intramembrane serine protease</fullName>
    </submittedName>
</protein>
<evidence type="ECO:0000256" key="3">
    <source>
        <dbReference type="ARBA" id="ARBA00022989"/>
    </source>
</evidence>
<evidence type="ECO:0000256" key="4">
    <source>
        <dbReference type="ARBA" id="ARBA00023136"/>
    </source>
</evidence>
<reference evidence="8" key="1">
    <citation type="submission" date="2017-11" db="EMBL/GenBank/DDBJ databases">
        <authorList>
            <person name="Watanabe M."/>
            <person name="Kojima H."/>
        </authorList>
    </citation>
    <scope>NUCLEOTIDE SEQUENCE [LARGE SCALE GENOMIC DNA]</scope>
    <source>
        <strain evidence="8">Tokyo 01</strain>
    </source>
</reference>
<feature type="domain" description="Peptidase S54 rhomboid" evidence="6">
    <location>
        <begin position="53"/>
        <end position="185"/>
    </location>
</feature>
<dbReference type="EMBL" id="BEXT01000001">
    <property type="protein sequence ID" value="GBC61124.1"/>
    <property type="molecule type" value="Genomic_DNA"/>
</dbReference>
<keyword evidence="7" id="KW-0378">Hydrolase</keyword>
<evidence type="ECO:0000313" key="8">
    <source>
        <dbReference type="Proteomes" id="UP000288096"/>
    </source>
</evidence>
<evidence type="ECO:0000256" key="2">
    <source>
        <dbReference type="ARBA" id="ARBA00022692"/>
    </source>
</evidence>
<keyword evidence="7" id="KW-0645">Protease</keyword>
<evidence type="ECO:0000259" key="6">
    <source>
        <dbReference type="Pfam" id="PF01694"/>
    </source>
</evidence>
<evidence type="ECO:0000256" key="5">
    <source>
        <dbReference type="SAM" id="Phobius"/>
    </source>
</evidence>
<feature type="transmembrane region" description="Helical" evidence="5">
    <location>
        <begin position="140"/>
        <end position="160"/>
    </location>
</feature>
<keyword evidence="8" id="KW-1185">Reference proteome</keyword>
<comment type="caution">
    <text evidence="7">The sequence shown here is derived from an EMBL/GenBank/DDBJ whole genome shotgun (WGS) entry which is preliminary data.</text>
</comment>
<dbReference type="GO" id="GO:0006508">
    <property type="term" value="P:proteolysis"/>
    <property type="evidence" value="ECO:0007669"/>
    <property type="project" value="UniProtKB-KW"/>
</dbReference>